<evidence type="ECO:0000256" key="7">
    <source>
        <dbReference type="ARBA" id="ARBA00022989"/>
    </source>
</evidence>
<keyword evidence="4" id="KW-0997">Cell inner membrane</keyword>
<evidence type="ECO:0000256" key="8">
    <source>
        <dbReference type="ARBA" id="ARBA00023136"/>
    </source>
</evidence>
<evidence type="ECO:0000313" key="12">
    <source>
        <dbReference type="Proteomes" id="UP001500021"/>
    </source>
</evidence>
<evidence type="ECO:0000256" key="5">
    <source>
        <dbReference type="ARBA" id="ARBA00022692"/>
    </source>
</evidence>
<sequence>MQFPTNITAFTVFTFLKATKTQRKVAQICLLILVTYIAYLSAQITWFSLPNTTSSSVTVPPKTSFKGQASEQDFDLSPLQQLHLFGQYNKTEEKVEVVAVQDAPQTRLNLTLSGLVASDNPENAAAIIQYQGKQETYGIDELIKGTRASLAQVLMDRVLIKHAGKLETLMLDGFDYKEPARTISRRDDITAENSVVDNRSNANLIATAQELRDEISQDPSSISDYLNIQPVMKEGEIIGYSLRAGKSPEFFQQAGLKSGDVALQMNGYDLTAPDEAMQALAEMKEATDISLLIDRNGNTVEIIFSLN</sequence>
<dbReference type="InterPro" id="IPR001639">
    <property type="entry name" value="T2SS_protein-GspC"/>
</dbReference>
<keyword evidence="6" id="KW-0653">Protein transport</keyword>
<accession>A0ABN1L3H3</accession>
<dbReference type="InterPro" id="IPR024961">
    <property type="entry name" value="T2SS_GspC_N"/>
</dbReference>
<evidence type="ECO:0000256" key="1">
    <source>
        <dbReference type="ARBA" id="ARBA00004533"/>
    </source>
</evidence>
<evidence type="ECO:0000256" key="6">
    <source>
        <dbReference type="ARBA" id="ARBA00022927"/>
    </source>
</evidence>
<evidence type="ECO:0000259" key="10">
    <source>
        <dbReference type="Pfam" id="PF11356"/>
    </source>
</evidence>
<evidence type="ECO:0000256" key="4">
    <source>
        <dbReference type="ARBA" id="ARBA00022519"/>
    </source>
</evidence>
<evidence type="ECO:0000256" key="3">
    <source>
        <dbReference type="ARBA" id="ARBA00022475"/>
    </source>
</evidence>
<dbReference type="Proteomes" id="UP001500021">
    <property type="component" value="Unassembled WGS sequence"/>
</dbReference>
<keyword evidence="5 9" id="KW-0812">Transmembrane</keyword>
<evidence type="ECO:0000313" key="11">
    <source>
        <dbReference type="EMBL" id="GAA0811952.1"/>
    </source>
</evidence>
<comment type="caution">
    <text evidence="11">The sequence shown here is derived from an EMBL/GenBank/DDBJ whole genome shotgun (WGS) entry which is preliminary data.</text>
</comment>
<name>A0ABN1L3H3_9GAMM</name>
<evidence type="ECO:0000256" key="2">
    <source>
        <dbReference type="ARBA" id="ARBA00022448"/>
    </source>
</evidence>
<feature type="transmembrane region" description="Helical" evidence="9">
    <location>
        <begin position="25"/>
        <end position="49"/>
    </location>
</feature>
<protein>
    <submittedName>
        <fullName evidence="11">Type II secretion system protein GspC</fullName>
    </submittedName>
</protein>
<feature type="domain" description="Type II secretion system protein GspC N-terminal" evidence="10">
    <location>
        <begin position="32"/>
        <end position="171"/>
    </location>
</feature>
<dbReference type="NCBIfam" id="TIGR01713">
    <property type="entry name" value="typeII_sec_gspC"/>
    <property type="match status" value="1"/>
</dbReference>
<dbReference type="Pfam" id="PF11356">
    <property type="entry name" value="T2SSC"/>
    <property type="match status" value="1"/>
</dbReference>
<gene>
    <name evidence="11" type="primary">gspC</name>
    <name evidence="11" type="ORF">GCM10009111_05190</name>
</gene>
<reference evidence="11 12" key="1">
    <citation type="journal article" date="2019" name="Int. J. Syst. Evol. Microbiol.">
        <title>The Global Catalogue of Microorganisms (GCM) 10K type strain sequencing project: providing services to taxonomists for standard genome sequencing and annotation.</title>
        <authorList>
            <consortium name="The Broad Institute Genomics Platform"/>
            <consortium name="The Broad Institute Genome Sequencing Center for Infectious Disease"/>
            <person name="Wu L."/>
            <person name="Ma J."/>
        </authorList>
    </citation>
    <scope>NUCLEOTIDE SEQUENCE [LARGE SCALE GENOMIC DNA]</scope>
    <source>
        <strain evidence="11 12">JCM 15608</strain>
    </source>
</reference>
<keyword evidence="3" id="KW-1003">Cell membrane</keyword>
<evidence type="ECO:0000256" key="9">
    <source>
        <dbReference type="SAM" id="Phobius"/>
    </source>
</evidence>
<dbReference type="EMBL" id="BAAAFA010000001">
    <property type="protein sequence ID" value="GAA0811952.1"/>
    <property type="molecule type" value="Genomic_DNA"/>
</dbReference>
<dbReference type="RefSeq" id="WP_215978380.1">
    <property type="nucleotide sequence ID" value="NZ_BAAAFA010000001.1"/>
</dbReference>
<proteinExistence type="predicted"/>
<keyword evidence="7 9" id="KW-1133">Transmembrane helix</keyword>
<comment type="subcellular location">
    <subcellularLocation>
        <location evidence="1">Cell inner membrane</location>
    </subcellularLocation>
</comment>
<keyword evidence="8 9" id="KW-0472">Membrane</keyword>
<organism evidence="11 12">
    <name type="scientific">Colwellia asteriadis</name>
    <dbReference type="NCBI Taxonomy" id="517723"/>
    <lineage>
        <taxon>Bacteria</taxon>
        <taxon>Pseudomonadati</taxon>
        <taxon>Pseudomonadota</taxon>
        <taxon>Gammaproteobacteria</taxon>
        <taxon>Alteromonadales</taxon>
        <taxon>Colwelliaceae</taxon>
        <taxon>Colwellia</taxon>
    </lineage>
</organism>
<keyword evidence="2" id="KW-0813">Transport</keyword>
<keyword evidence="12" id="KW-1185">Reference proteome</keyword>